<evidence type="ECO:0000256" key="1">
    <source>
        <dbReference type="ARBA" id="ARBA00009427"/>
    </source>
</evidence>
<dbReference type="GO" id="GO:0015949">
    <property type="term" value="P:nucleobase-containing small molecule interconversion"/>
    <property type="evidence" value="ECO:0007669"/>
    <property type="project" value="TreeGrafter"/>
</dbReference>
<accession>G8TZL1</accession>
<keyword evidence="5 8" id="KW-0067">ATP-binding</keyword>
<dbReference type="GO" id="GO:0005524">
    <property type="term" value="F:ATP binding"/>
    <property type="evidence" value="ECO:0007669"/>
    <property type="project" value="UniProtKB-UniRule"/>
</dbReference>
<gene>
    <name evidence="8" type="primary">cmk</name>
    <name evidence="10" type="ordered locus">Sulac_1758</name>
</gene>
<dbReference type="PANTHER" id="PTHR21299">
    <property type="entry name" value="CYTIDYLATE KINASE/PANTOATE-BETA-ALANINE LIGASE"/>
    <property type="match status" value="1"/>
</dbReference>
<dbReference type="InterPro" id="IPR027417">
    <property type="entry name" value="P-loop_NTPase"/>
</dbReference>
<protein>
    <recommendedName>
        <fullName evidence="8">Cytidylate kinase</fullName>
        <shortName evidence="8">CK</shortName>
        <ecNumber evidence="8">2.7.4.25</ecNumber>
    </recommendedName>
    <alternativeName>
        <fullName evidence="8">Cytidine monophosphate kinase</fullName>
        <shortName evidence="8">CMP kinase</shortName>
    </alternativeName>
</protein>
<keyword evidence="3 8" id="KW-0547">Nucleotide-binding</keyword>
<feature type="domain" description="Cytidylate kinase" evidence="9">
    <location>
        <begin position="10"/>
        <end position="223"/>
    </location>
</feature>
<dbReference type="STRING" id="679936.Sulac_1758"/>
<keyword evidence="2 8" id="KW-0808">Transferase</keyword>
<dbReference type="InterPro" id="IPR011994">
    <property type="entry name" value="Cytidylate_kinase_dom"/>
</dbReference>
<dbReference type="GO" id="GO:0005829">
    <property type="term" value="C:cytosol"/>
    <property type="evidence" value="ECO:0007669"/>
    <property type="project" value="TreeGrafter"/>
</dbReference>
<evidence type="ECO:0000259" key="9">
    <source>
        <dbReference type="Pfam" id="PF02224"/>
    </source>
</evidence>
<evidence type="ECO:0000313" key="11">
    <source>
        <dbReference type="Proteomes" id="UP000005439"/>
    </source>
</evidence>
<dbReference type="SUPFAM" id="SSF52540">
    <property type="entry name" value="P-loop containing nucleoside triphosphate hydrolases"/>
    <property type="match status" value="1"/>
</dbReference>
<evidence type="ECO:0000256" key="8">
    <source>
        <dbReference type="HAMAP-Rule" id="MF_00238"/>
    </source>
</evidence>
<keyword evidence="8" id="KW-0963">Cytoplasm</keyword>
<dbReference type="Pfam" id="PF02224">
    <property type="entry name" value="Cytidylate_kin"/>
    <property type="match status" value="1"/>
</dbReference>
<dbReference type="Gene3D" id="3.40.50.300">
    <property type="entry name" value="P-loop containing nucleotide triphosphate hydrolases"/>
    <property type="match status" value="1"/>
</dbReference>
<dbReference type="EMBL" id="CP003179">
    <property type="protein sequence ID" value="AEW05251.1"/>
    <property type="molecule type" value="Genomic_DNA"/>
</dbReference>
<evidence type="ECO:0000256" key="7">
    <source>
        <dbReference type="ARBA" id="ARBA00048478"/>
    </source>
</evidence>
<dbReference type="PATRIC" id="fig|679936.5.peg.1823"/>
<dbReference type="GO" id="GO:0036431">
    <property type="term" value="F:dCMP kinase activity"/>
    <property type="evidence" value="ECO:0007669"/>
    <property type="project" value="InterPro"/>
</dbReference>
<name>G8TZL1_SULAD</name>
<dbReference type="PANTHER" id="PTHR21299:SF2">
    <property type="entry name" value="CYTIDYLATE KINASE"/>
    <property type="match status" value="1"/>
</dbReference>
<comment type="similarity">
    <text evidence="1 8">Belongs to the cytidylate kinase family. Type 1 subfamily.</text>
</comment>
<comment type="subcellular location">
    <subcellularLocation>
        <location evidence="8">Cytoplasm</location>
    </subcellularLocation>
</comment>
<dbReference type="InterPro" id="IPR003136">
    <property type="entry name" value="Cytidylate_kin"/>
</dbReference>
<comment type="catalytic activity">
    <reaction evidence="6 8">
        <text>dCMP + ATP = dCDP + ADP</text>
        <dbReference type="Rhea" id="RHEA:25094"/>
        <dbReference type="ChEBI" id="CHEBI:30616"/>
        <dbReference type="ChEBI" id="CHEBI:57566"/>
        <dbReference type="ChEBI" id="CHEBI:58593"/>
        <dbReference type="ChEBI" id="CHEBI:456216"/>
        <dbReference type="EC" id="2.7.4.25"/>
    </reaction>
</comment>
<organism evidence="10 11">
    <name type="scientific">Sulfobacillus acidophilus (strain ATCC 700253 / DSM 10332 / NAL)</name>
    <dbReference type="NCBI Taxonomy" id="679936"/>
    <lineage>
        <taxon>Bacteria</taxon>
        <taxon>Bacillati</taxon>
        <taxon>Bacillota</taxon>
        <taxon>Clostridia</taxon>
        <taxon>Eubacteriales</taxon>
        <taxon>Clostridiales Family XVII. Incertae Sedis</taxon>
        <taxon>Sulfobacillus</taxon>
    </lineage>
</organism>
<dbReference type="GO" id="GO:0036430">
    <property type="term" value="F:CMP kinase activity"/>
    <property type="evidence" value="ECO:0007669"/>
    <property type="project" value="RHEA"/>
</dbReference>
<evidence type="ECO:0000313" key="10">
    <source>
        <dbReference type="EMBL" id="AEW05251.1"/>
    </source>
</evidence>
<dbReference type="EC" id="2.7.4.25" evidence="8"/>
<evidence type="ECO:0000256" key="5">
    <source>
        <dbReference type="ARBA" id="ARBA00022840"/>
    </source>
</evidence>
<comment type="catalytic activity">
    <reaction evidence="7 8">
        <text>CMP + ATP = CDP + ADP</text>
        <dbReference type="Rhea" id="RHEA:11600"/>
        <dbReference type="ChEBI" id="CHEBI:30616"/>
        <dbReference type="ChEBI" id="CHEBI:58069"/>
        <dbReference type="ChEBI" id="CHEBI:60377"/>
        <dbReference type="ChEBI" id="CHEBI:456216"/>
        <dbReference type="EC" id="2.7.4.25"/>
    </reaction>
</comment>
<evidence type="ECO:0000256" key="6">
    <source>
        <dbReference type="ARBA" id="ARBA00047615"/>
    </source>
</evidence>
<keyword evidence="11" id="KW-1185">Reference proteome</keyword>
<evidence type="ECO:0000256" key="3">
    <source>
        <dbReference type="ARBA" id="ARBA00022741"/>
    </source>
</evidence>
<evidence type="ECO:0000256" key="2">
    <source>
        <dbReference type="ARBA" id="ARBA00022679"/>
    </source>
</evidence>
<reference evidence="10 11" key="2">
    <citation type="journal article" date="2012" name="Stand. Genomic Sci.">
        <title>Complete genome sequence of the moderately thermophilic mineral-sulfide-oxidizing firmicute Sulfobacillus acidophilus type strain (NAL(T)).</title>
        <authorList>
            <person name="Anderson I."/>
            <person name="Chertkov O."/>
            <person name="Chen A."/>
            <person name="Saunders E."/>
            <person name="Lapidus A."/>
            <person name="Nolan M."/>
            <person name="Lucas S."/>
            <person name="Hammon N."/>
            <person name="Deshpande S."/>
            <person name="Cheng J.F."/>
            <person name="Han C."/>
            <person name="Tapia R."/>
            <person name="Goodwin L.A."/>
            <person name="Pitluck S."/>
            <person name="Liolios K."/>
            <person name="Pagani I."/>
            <person name="Ivanova N."/>
            <person name="Mikhailova N."/>
            <person name="Pati A."/>
            <person name="Palaniappan K."/>
            <person name="Land M."/>
            <person name="Pan C."/>
            <person name="Rohde M."/>
            <person name="Pukall R."/>
            <person name="Goker M."/>
            <person name="Detter J.C."/>
            <person name="Woyke T."/>
            <person name="Bristow J."/>
            <person name="Eisen J.A."/>
            <person name="Markowitz V."/>
            <person name="Hugenholtz P."/>
            <person name="Kyrpides N.C."/>
            <person name="Klenk H.P."/>
            <person name="Mavromatis K."/>
        </authorList>
    </citation>
    <scope>NUCLEOTIDE SEQUENCE [LARGE SCALE GENOMIC DNA]</scope>
    <source>
        <strain evidence="11">ATCC 700253 / DSM 10332 / NAL</strain>
    </source>
</reference>
<dbReference type="KEGG" id="sap:Sulac_1758"/>
<feature type="binding site" evidence="8">
    <location>
        <begin position="14"/>
        <end position="22"/>
    </location>
    <ligand>
        <name>ATP</name>
        <dbReference type="ChEBI" id="CHEBI:30616"/>
    </ligand>
</feature>
<reference evidence="11" key="1">
    <citation type="submission" date="2011-12" db="EMBL/GenBank/DDBJ databases">
        <title>The complete genome of chromosome of Sulfobacillus acidophilus DSM 10332.</title>
        <authorList>
            <person name="Lucas S."/>
            <person name="Han J."/>
            <person name="Lapidus A."/>
            <person name="Bruce D."/>
            <person name="Goodwin L."/>
            <person name="Pitluck S."/>
            <person name="Peters L."/>
            <person name="Kyrpides N."/>
            <person name="Mavromatis K."/>
            <person name="Ivanova N."/>
            <person name="Mikhailova N."/>
            <person name="Chertkov O."/>
            <person name="Saunders E."/>
            <person name="Detter J.C."/>
            <person name="Tapia R."/>
            <person name="Han C."/>
            <person name="Land M."/>
            <person name="Hauser L."/>
            <person name="Markowitz V."/>
            <person name="Cheng J.-F."/>
            <person name="Hugenholtz P."/>
            <person name="Woyke T."/>
            <person name="Wu D."/>
            <person name="Pukall R."/>
            <person name="Gehrich-Schroeter G."/>
            <person name="Schneider S."/>
            <person name="Klenk H.-P."/>
            <person name="Eisen J.A."/>
        </authorList>
    </citation>
    <scope>NUCLEOTIDE SEQUENCE [LARGE SCALE GENOMIC DNA]</scope>
    <source>
        <strain evidence="11">ATCC 700253 / DSM 10332 / NAL</strain>
    </source>
</reference>
<dbReference type="NCBIfam" id="TIGR00017">
    <property type="entry name" value="cmk"/>
    <property type="match status" value="1"/>
</dbReference>
<proteinExistence type="inferred from homology"/>
<dbReference type="Proteomes" id="UP000005439">
    <property type="component" value="Chromosome"/>
</dbReference>
<dbReference type="HAMAP" id="MF_00238">
    <property type="entry name" value="Cytidyl_kinase_type1"/>
    <property type="match status" value="1"/>
</dbReference>
<dbReference type="GO" id="GO:0006220">
    <property type="term" value="P:pyrimidine nucleotide metabolic process"/>
    <property type="evidence" value="ECO:0007669"/>
    <property type="project" value="UniProtKB-UniRule"/>
</dbReference>
<evidence type="ECO:0000256" key="4">
    <source>
        <dbReference type="ARBA" id="ARBA00022777"/>
    </source>
</evidence>
<sequence>MAKARKSAVIAVDGPAGAGKSTVARLLADRLGYLYLDTGAMYRALAYKALSEGIDLRDEAELAELLNQTTIELYPKGHGQVTVMMDGQDVTGHLRTPEVNASVAVVAGFPLVRREMVLRQRELARHGGVVMDGRDIGTFVLPDADIKFFLTASLEARAERRYHELRQAGFDVSLDRIREEIQHRDLLDSSRPYAPLSQAADAILLDTTKMEVEEVVERMLAMCDQRLN</sequence>
<dbReference type="HOGENOM" id="CLU_079959_0_2_9"/>
<keyword evidence="4 8" id="KW-0418">Kinase</keyword>
<dbReference type="CDD" id="cd02020">
    <property type="entry name" value="CMPK"/>
    <property type="match status" value="1"/>
</dbReference>
<dbReference type="AlphaFoldDB" id="G8TZL1"/>